<keyword evidence="3" id="KW-1185">Reference proteome</keyword>
<protein>
    <submittedName>
        <fullName evidence="2">Serine/threonine-protein phosphatase</fullName>
    </submittedName>
</protein>
<dbReference type="InterPro" id="IPR015655">
    <property type="entry name" value="PP2C"/>
</dbReference>
<gene>
    <name evidence="2" type="ORF">FHP25_10295</name>
</gene>
<dbReference type="SMART" id="SM00331">
    <property type="entry name" value="PP2C_SIG"/>
    <property type="match status" value="1"/>
</dbReference>
<sequence length="268" mass="27967">MTAPNGEAFRVHGVGATHQGMVRKHNEDNLLLRPEAGLWMVADGVGGAQAGDWASAQIVDALQDMPVPPTAPEVLASAVARLEAANLRMVSRAAERGGGMTASTVVLLLVHGVHYTCLWAGDSRCYLLRDGVMTQITHDHSEVQELVDAGALSPEEAERYPRANVITRALGVAPRVQLDRVAGRLQPGDRFLLCTDGLSRMVSDAEIAALLTESDIASLPSSLIAAALSAGGHDNVTVMVVTCEAVAGDTITPAAPGAPWVTGAGDVR</sequence>
<reference evidence="2 3" key="1">
    <citation type="submission" date="2019-06" db="EMBL/GenBank/DDBJ databases">
        <title>New taxonomy in bacterial strain CC-CFT640, isolated from vineyard.</title>
        <authorList>
            <person name="Lin S.-Y."/>
            <person name="Tsai C.-F."/>
            <person name="Young C.-C."/>
        </authorList>
    </citation>
    <scope>NUCLEOTIDE SEQUENCE [LARGE SCALE GENOMIC DNA]</scope>
    <source>
        <strain evidence="2 3">CC-CFT640</strain>
    </source>
</reference>
<dbReference type="InterPro" id="IPR001932">
    <property type="entry name" value="PPM-type_phosphatase-like_dom"/>
</dbReference>
<accession>A0A5C8PQM0</accession>
<dbReference type="GO" id="GO:0004722">
    <property type="term" value="F:protein serine/threonine phosphatase activity"/>
    <property type="evidence" value="ECO:0007669"/>
    <property type="project" value="InterPro"/>
</dbReference>
<evidence type="ECO:0000313" key="3">
    <source>
        <dbReference type="Proteomes" id="UP000321638"/>
    </source>
</evidence>
<dbReference type="CDD" id="cd00143">
    <property type="entry name" value="PP2Cc"/>
    <property type="match status" value="1"/>
</dbReference>
<dbReference type="Pfam" id="PF13672">
    <property type="entry name" value="PP2C_2"/>
    <property type="match status" value="1"/>
</dbReference>
<dbReference type="PANTHER" id="PTHR13832:SF827">
    <property type="entry name" value="PROTEIN PHOSPHATASE 1L"/>
    <property type="match status" value="1"/>
</dbReference>
<dbReference type="PROSITE" id="PS51746">
    <property type="entry name" value="PPM_2"/>
    <property type="match status" value="1"/>
</dbReference>
<proteinExistence type="predicted"/>
<dbReference type="Gene3D" id="3.60.40.10">
    <property type="entry name" value="PPM-type phosphatase domain"/>
    <property type="match status" value="1"/>
</dbReference>
<name>A0A5C8PQM0_9HYPH</name>
<dbReference type="InterPro" id="IPR036457">
    <property type="entry name" value="PPM-type-like_dom_sf"/>
</dbReference>
<dbReference type="SMART" id="SM00332">
    <property type="entry name" value="PP2Cc"/>
    <property type="match status" value="1"/>
</dbReference>
<dbReference type="EMBL" id="VDUZ01000009">
    <property type="protein sequence ID" value="TXL77218.1"/>
    <property type="molecule type" value="Genomic_DNA"/>
</dbReference>
<dbReference type="AlphaFoldDB" id="A0A5C8PQM0"/>
<dbReference type="SUPFAM" id="SSF81606">
    <property type="entry name" value="PP2C-like"/>
    <property type="match status" value="1"/>
</dbReference>
<feature type="domain" description="PPM-type phosphatase" evidence="1">
    <location>
        <begin position="13"/>
        <end position="243"/>
    </location>
</feature>
<dbReference type="Proteomes" id="UP000321638">
    <property type="component" value="Unassembled WGS sequence"/>
</dbReference>
<organism evidence="2 3">
    <name type="scientific">Vineibacter terrae</name>
    <dbReference type="NCBI Taxonomy" id="2586908"/>
    <lineage>
        <taxon>Bacteria</taxon>
        <taxon>Pseudomonadati</taxon>
        <taxon>Pseudomonadota</taxon>
        <taxon>Alphaproteobacteria</taxon>
        <taxon>Hyphomicrobiales</taxon>
        <taxon>Vineibacter</taxon>
    </lineage>
</organism>
<evidence type="ECO:0000313" key="2">
    <source>
        <dbReference type="EMBL" id="TXL77218.1"/>
    </source>
</evidence>
<dbReference type="PANTHER" id="PTHR13832">
    <property type="entry name" value="PROTEIN PHOSPHATASE 2C"/>
    <property type="match status" value="1"/>
</dbReference>
<dbReference type="OrthoDB" id="9801841at2"/>
<evidence type="ECO:0000259" key="1">
    <source>
        <dbReference type="PROSITE" id="PS51746"/>
    </source>
</evidence>
<comment type="caution">
    <text evidence="2">The sequence shown here is derived from an EMBL/GenBank/DDBJ whole genome shotgun (WGS) entry which is preliminary data.</text>
</comment>